<feature type="repeat" description="TPR" evidence="3">
    <location>
        <begin position="78"/>
        <end position="111"/>
    </location>
</feature>
<dbReference type="RefSeq" id="WP_145360951.1">
    <property type="nucleotide sequence ID" value="NZ_CP036265.1"/>
</dbReference>
<evidence type="ECO:0000313" key="5">
    <source>
        <dbReference type="EMBL" id="QDT17965.1"/>
    </source>
</evidence>
<dbReference type="AlphaFoldDB" id="A0A517PF19"/>
<feature type="signal peptide" evidence="4">
    <location>
        <begin position="1"/>
        <end position="26"/>
    </location>
</feature>
<feature type="repeat" description="TPR" evidence="3">
    <location>
        <begin position="533"/>
        <end position="566"/>
    </location>
</feature>
<sequence precursor="true">MSTARPAASLAAALLFLGSAASGLRAQEALPDPAPATAATPSPAEAAAALTAGPADDPAAPAELLRTRDEAGDAGVEATAHFLTGQFLLRDGEPEAALEAFLAARELTPDSAEVLRSVVAVAFELGRNELGSEVAAELSDRLPNDWQLARTLARLKLGAGDAAGAQKYLKRAALSPDLPKVGPEAAEVLRGYAVLSAGLQQFEDAAEAYSRLLPLMSGAEGGLDFRTRTALLSDARTAPLVAARILTGVGRPVDAVKAFRLALTLEAGAPGSVLDTPEEPAARVQLATVLIAADQPAEALAEIDRLLTDVPAEASDAIAAAALVIQKALQDLDRKGEIVDRLTALHEQFPENVAVAVSLAAARADAGDLERAEEELEALVEQEPTVWLPLSTVRRLRGDAVGWLDAVAQAKAAGLDNTDPEPVRAARNETFRDAVLEAVPVVDPTPKDQDDGGVARAREITRAQLAASAGRAEEVEAGLRSALERERSRRFDAYLTLISVLNDLEQDERAAAVADEALADAGLDDPDLGARRAEFLTIRAQLHRQAGDTDAAVETLRKAEALTPKNPFFAYQAGIARFVDGDSDAAEEELERALKLAEPLPDGGGELGKQVRSLLSALLVRKGDFERGAGLLEEQLRLTPDDPGTLNDLGYLWADRGMNLPRAERMIRAAVAAEPDNAAYLDSLGWVLLKRGKPQEAREPLERAGKLSVERGQEGDGTIWSHLGDLWAALNEPQQARDAWKAALQRANTAEEKDEELIRSLKKKLGRE</sequence>
<dbReference type="PROSITE" id="PS50005">
    <property type="entry name" value="TPR"/>
    <property type="match status" value="2"/>
</dbReference>
<dbReference type="Pfam" id="PF13181">
    <property type="entry name" value="TPR_8"/>
    <property type="match status" value="1"/>
</dbReference>
<keyword evidence="2 3" id="KW-0802">TPR repeat</keyword>
<dbReference type="PANTHER" id="PTHR45586:SF1">
    <property type="entry name" value="LIPOPOLYSACCHARIDE ASSEMBLY PROTEIN B"/>
    <property type="match status" value="1"/>
</dbReference>
<evidence type="ECO:0000256" key="3">
    <source>
        <dbReference type="PROSITE-ProRule" id="PRU00339"/>
    </source>
</evidence>
<evidence type="ECO:0000313" key="6">
    <source>
        <dbReference type="Proteomes" id="UP000318741"/>
    </source>
</evidence>
<protein>
    <submittedName>
        <fullName evidence="5">Tetratricopeptide repeat protein</fullName>
    </submittedName>
</protein>
<dbReference type="Proteomes" id="UP000318741">
    <property type="component" value="Chromosome"/>
</dbReference>
<evidence type="ECO:0000256" key="1">
    <source>
        <dbReference type="ARBA" id="ARBA00022737"/>
    </source>
</evidence>
<name>A0A517PF19_9PLAN</name>
<dbReference type="KEGG" id="acaf:CA12_41030"/>
<dbReference type="InterPro" id="IPR019734">
    <property type="entry name" value="TPR_rpt"/>
</dbReference>
<keyword evidence="1" id="KW-0677">Repeat</keyword>
<organism evidence="5 6">
    <name type="scientific">Alienimonas californiensis</name>
    <dbReference type="NCBI Taxonomy" id="2527989"/>
    <lineage>
        <taxon>Bacteria</taxon>
        <taxon>Pseudomonadati</taxon>
        <taxon>Planctomycetota</taxon>
        <taxon>Planctomycetia</taxon>
        <taxon>Planctomycetales</taxon>
        <taxon>Planctomycetaceae</taxon>
        <taxon>Alienimonas</taxon>
    </lineage>
</organism>
<dbReference type="EMBL" id="CP036265">
    <property type="protein sequence ID" value="QDT17965.1"/>
    <property type="molecule type" value="Genomic_DNA"/>
</dbReference>
<gene>
    <name evidence="5" type="ORF">CA12_41030</name>
</gene>
<keyword evidence="4" id="KW-0732">Signal</keyword>
<dbReference type="InterPro" id="IPR051012">
    <property type="entry name" value="CellSynth/LPSAsmb/PSIAsmb"/>
</dbReference>
<dbReference type="InterPro" id="IPR011990">
    <property type="entry name" value="TPR-like_helical_dom_sf"/>
</dbReference>
<dbReference type="SUPFAM" id="SSF48452">
    <property type="entry name" value="TPR-like"/>
    <property type="match status" value="3"/>
</dbReference>
<dbReference type="OrthoDB" id="9766710at2"/>
<proteinExistence type="predicted"/>
<dbReference type="Pfam" id="PF13432">
    <property type="entry name" value="TPR_16"/>
    <property type="match status" value="2"/>
</dbReference>
<dbReference type="SMART" id="SM00028">
    <property type="entry name" value="TPR"/>
    <property type="match status" value="7"/>
</dbReference>
<feature type="chain" id="PRO_5022008934" evidence="4">
    <location>
        <begin position="27"/>
        <end position="768"/>
    </location>
</feature>
<dbReference type="PANTHER" id="PTHR45586">
    <property type="entry name" value="TPR REPEAT-CONTAINING PROTEIN PA4667"/>
    <property type="match status" value="1"/>
</dbReference>
<keyword evidence="6" id="KW-1185">Reference proteome</keyword>
<accession>A0A517PF19</accession>
<evidence type="ECO:0000256" key="4">
    <source>
        <dbReference type="SAM" id="SignalP"/>
    </source>
</evidence>
<reference evidence="5 6" key="1">
    <citation type="submission" date="2019-02" db="EMBL/GenBank/DDBJ databases">
        <title>Deep-cultivation of Planctomycetes and their phenomic and genomic characterization uncovers novel biology.</title>
        <authorList>
            <person name="Wiegand S."/>
            <person name="Jogler M."/>
            <person name="Boedeker C."/>
            <person name="Pinto D."/>
            <person name="Vollmers J."/>
            <person name="Rivas-Marin E."/>
            <person name="Kohn T."/>
            <person name="Peeters S.H."/>
            <person name="Heuer A."/>
            <person name="Rast P."/>
            <person name="Oberbeckmann S."/>
            <person name="Bunk B."/>
            <person name="Jeske O."/>
            <person name="Meyerdierks A."/>
            <person name="Storesund J.E."/>
            <person name="Kallscheuer N."/>
            <person name="Luecker S."/>
            <person name="Lage O.M."/>
            <person name="Pohl T."/>
            <person name="Merkel B.J."/>
            <person name="Hornburger P."/>
            <person name="Mueller R.-W."/>
            <person name="Bruemmer F."/>
            <person name="Labrenz M."/>
            <person name="Spormann A.M."/>
            <person name="Op den Camp H."/>
            <person name="Overmann J."/>
            <person name="Amann R."/>
            <person name="Jetten M.S.M."/>
            <person name="Mascher T."/>
            <person name="Medema M.H."/>
            <person name="Devos D.P."/>
            <person name="Kaster A.-K."/>
            <person name="Ovreas L."/>
            <person name="Rohde M."/>
            <person name="Galperin M.Y."/>
            <person name="Jogler C."/>
        </authorList>
    </citation>
    <scope>NUCLEOTIDE SEQUENCE [LARGE SCALE GENOMIC DNA]</scope>
    <source>
        <strain evidence="5 6">CA12</strain>
    </source>
</reference>
<dbReference type="Gene3D" id="1.25.40.10">
    <property type="entry name" value="Tetratricopeptide repeat domain"/>
    <property type="match status" value="3"/>
</dbReference>
<evidence type="ECO:0000256" key="2">
    <source>
        <dbReference type="ARBA" id="ARBA00022803"/>
    </source>
</evidence>